<comment type="similarity">
    <text evidence="1">Belongs to the ComF/GntX family.</text>
</comment>
<accession>A0ABT1AXV4</accession>
<dbReference type="SUPFAM" id="SSF53271">
    <property type="entry name" value="PRTase-like"/>
    <property type="match status" value="1"/>
</dbReference>
<dbReference type="Gene3D" id="3.40.50.2020">
    <property type="match status" value="1"/>
</dbReference>
<proteinExistence type="inferred from homology"/>
<evidence type="ECO:0000256" key="1">
    <source>
        <dbReference type="ARBA" id="ARBA00008007"/>
    </source>
</evidence>
<dbReference type="RefSeq" id="WP_252740855.1">
    <property type="nucleotide sequence ID" value="NZ_JAMXIB010000004.1"/>
</dbReference>
<dbReference type="EMBL" id="JAMXIB010000004">
    <property type="protein sequence ID" value="MCO5724477.1"/>
    <property type="molecule type" value="Genomic_DNA"/>
</dbReference>
<dbReference type="PANTHER" id="PTHR47505">
    <property type="entry name" value="DNA UTILIZATION PROTEIN YHGH"/>
    <property type="match status" value="1"/>
</dbReference>
<dbReference type="Proteomes" id="UP001206312">
    <property type="component" value="Unassembled WGS sequence"/>
</dbReference>
<dbReference type="Pfam" id="PF00156">
    <property type="entry name" value="Pribosyltran"/>
    <property type="match status" value="1"/>
</dbReference>
<sequence length="224" mass="25161">MVPELCFGCNAPLYRGEQLLCAFCRNELPLAEFDFERENAVDRLFYGRARVAKAAAFLLYREGGMVQRLIHALKYRGQERIGASLGRWYACCLRKDPGLKGIDLVLPVPLHPSRKRRRGYNQCSRFGREVALSLGAAFSEDLLTRVRSTSTQTRRNRWLRWQGTSGVFRVPHPGRLEGRSILLVDDVITTGATLEACCQALNESVGDLRIHIAALACVPRLPTS</sequence>
<dbReference type="InterPro" id="IPR000836">
    <property type="entry name" value="PRTase_dom"/>
</dbReference>
<dbReference type="InterPro" id="IPR029057">
    <property type="entry name" value="PRTase-like"/>
</dbReference>
<comment type="caution">
    <text evidence="3">The sequence shown here is derived from an EMBL/GenBank/DDBJ whole genome shotgun (WGS) entry which is preliminary data.</text>
</comment>
<protein>
    <submittedName>
        <fullName evidence="3">ComF family protein</fullName>
    </submittedName>
</protein>
<keyword evidence="4" id="KW-1185">Reference proteome</keyword>
<evidence type="ECO:0000313" key="4">
    <source>
        <dbReference type="Proteomes" id="UP001206312"/>
    </source>
</evidence>
<evidence type="ECO:0000259" key="2">
    <source>
        <dbReference type="Pfam" id="PF00156"/>
    </source>
</evidence>
<reference evidence="3 4" key="1">
    <citation type="submission" date="2022-06" db="EMBL/GenBank/DDBJ databases">
        <authorList>
            <person name="Xuan X."/>
        </authorList>
    </citation>
    <scope>NUCLEOTIDE SEQUENCE [LARGE SCALE GENOMIC DNA]</scope>
    <source>
        <strain evidence="3 4">2V75</strain>
    </source>
</reference>
<feature type="domain" description="Phosphoribosyltransferase" evidence="2">
    <location>
        <begin position="162"/>
        <end position="216"/>
    </location>
</feature>
<dbReference type="CDD" id="cd06223">
    <property type="entry name" value="PRTases_typeI"/>
    <property type="match status" value="1"/>
</dbReference>
<evidence type="ECO:0000313" key="3">
    <source>
        <dbReference type="EMBL" id="MCO5724477.1"/>
    </source>
</evidence>
<gene>
    <name evidence="3" type="ORF">NG653_06395</name>
</gene>
<organism evidence="3 4">
    <name type="scientific">Robiginitalea marina</name>
    <dbReference type="NCBI Taxonomy" id="2954105"/>
    <lineage>
        <taxon>Bacteria</taxon>
        <taxon>Pseudomonadati</taxon>
        <taxon>Bacteroidota</taxon>
        <taxon>Flavobacteriia</taxon>
        <taxon>Flavobacteriales</taxon>
        <taxon>Flavobacteriaceae</taxon>
        <taxon>Robiginitalea</taxon>
    </lineage>
</organism>
<dbReference type="InterPro" id="IPR051910">
    <property type="entry name" value="ComF/GntX_DNA_util-trans"/>
</dbReference>
<dbReference type="PANTHER" id="PTHR47505:SF1">
    <property type="entry name" value="DNA UTILIZATION PROTEIN YHGH"/>
    <property type="match status" value="1"/>
</dbReference>
<name>A0ABT1AXV4_9FLAO</name>